<reference evidence="1" key="1">
    <citation type="submission" date="2020-02" db="EMBL/GenBank/DDBJ databases">
        <authorList>
            <person name="Meier V. D."/>
        </authorList>
    </citation>
    <scope>NUCLEOTIDE SEQUENCE</scope>
    <source>
        <strain evidence="1">AVDCRST_MAG33</strain>
    </source>
</reference>
<dbReference type="AlphaFoldDB" id="A0A6J4UGY4"/>
<evidence type="ECO:0000313" key="1">
    <source>
        <dbReference type="EMBL" id="CAA9547892.1"/>
    </source>
</evidence>
<gene>
    <name evidence="1" type="ORF">AVDCRST_MAG33-631</name>
</gene>
<organism evidence="1">
    <name type="scientific">uncultured Thermomicrobiales bacterium</name>
    <dbReference type="NCBI Taxonomy" id="1645740"/>
    <lineage>
        <taxon>Bacteria</taxon>
        <taxon>Pseudomonadati</taxon>
        <taxon>Thermomicrobiota</taxon>
        <taxon>Thermomicrobia</taxon>
        <taxon>Thermomicrobiales</taxon>
        <taxon>environmental samples</taxon>
    </lineage>
</organism>
<dbReference type="EMBL" id="CADCWK010000051">
    <property type="protein sequence ID" value="CAA9547892.1"/>
    <property type="molecule type" value="Genomic_DNA"/>
</dbReference>
<accession>A0A6J4UGY4</accession>
<protein>
    <submittedName>
        <fullName evidence="1">Uncharacterized protein</fullName>
    </submittedName>
</protein>
<name>A0A6J4UGY4_9BACT</name>
<proteinExistence type="predicted"/>
<sequence>MLSSTERTLGRCSRVRSAWGGLVSNSVGIQSWERRDRSISVVAPLMALDRWQVLIMGRMHDLGQRFTSVNRIVGN</sequence>